<evidence type="ECO:0000313" key="9">
    <source>
        <dbReference type="Proteomes" id="UP001163981"/>
    </source>
</evidence>
<feature type="transmembrane region" description="Helical" evidence="6">
    <location>
        <begin position="180"/>
        <end position="200"/>
    </location>
</feature>
<evidence type="ECO:0000256" key="2">
    <source>
        <dbReference type="ARBA" id="ARBA00022475"/>
    </source>
</evidence>
<comment type="similarity">
    <text evidence="6">Belongs to the TVP38/TMEM64 family.</text>
</comment>
<feature type="domain" description="VTT" evidence="7">
    <location>
        <begin position="86"/>
        <end position="203"/>
    </location>
</feature>
<dbReference type="Proteomes" id="UP001163981">
    <property type="component" value="Chromosome"/>
</dbReference>
<gene>
    <name evidence="8" type="ORF">JRG66_04215</name>
</gene>
<comment type="subcellular location">
    <subcellularLocation>
        <location evidence="1 6">Cell membrane</location>
        <topology evidence="1 6">Multi-pass membrane protein</topology>
    </subcellularLocation>
</comment>
<evidence type="ECO:0000313" key="8">
    <source>
        <dbReference type="EMBL" id="UZH56080.1"/>
    </source>
</evidence>
<proteinExistence type="inferred from homology"/>
<evidence type="ECO:0000256" key="5">
    <source>
        <dbReference type="ARBA" id="ARBA00023136"/>
    </source>
</evidence>
<dbReference type="EMBL" id="CP069620">
    <property type="protein sequence ID" value="UZH56080.1"/>
    <property type="molecule type" value="Genomic_DNA"/>
</dbReference>
<dbReference type="InterPro" id="IPR015414">
    <property type="entry name" value="TMEM64"/>
</dbReference>
<name>A0ABY6NT53_9FLAO</name>
<dbReference type="InterPro" id="IPR032816">
    <property type="entry name" value="VTT_dom"/>
</dbReference>
<dbReference type="RefSeq" id="WP_265164505.1">
    <property type="nucleotide sequence ID" value="NZ_CP069620.1"/>
</dbReference>
<feature type="transmembrane region" description="Helical" evidence="6">
    <location>
        <begin position="67"/>
        <end position="96"/>
    </location>
</feature>
<evidence type="ECO:0000256" key="6">
    <source>
        <dbReference type="RuleBase" id="RU366058"/>
    </source>
</evidence>
<protein>
    <recommendedName>
        <fullName evidence="6">TVP38/TMEM64 family membrane protein</fullName>
    </recommendedName>
</protein>
<feature type="transmembrane region" description="Helical" evidence="6">
    <location>
        <begin position="212"/>
        <end position="229"/>
    </location>
</feature>
<keyword evidence="5 6" id="KW-0472">Membrane</keyword>
<keyword evidence="2 6" id="KW-1003">Cell membrane</keyword>
<accession>A0ABY6NT53</accession>
<dbReference type="PANTHER" id="PTHR12677">
    <property type="entry name" value="GOLGI APPARATUS MEMBRANE PROTEIN TVP38-RELATED"/>
    <property type="match status" value="1"/>
</dbReference>
<keyword evidence="9" id="KW-1185">Reference proteome</keyword>
<feature type="transmembrane region" description="Helical" evidence="6">
    <location>
        <begin position="102"/>
        <end position="123"/>
    </location>
</feature>
<keyword evidence="4 6" id="KW-1133">Transmembrane helix</keyword>
<feature type="transmembrane region" description="Helical" evidence="6">
    <location>
        <begin position="17"/>
        <end position="36"/>
    </location>
</feature>
<evidence type="ECO:0000256" key="1">
    <source>
        <dbReference type="ARBA" id="ARBA00004651"/>
    </source>
</evidence>
<dbReference type="PANTHER" id="PTHR12677:SF59">
    <property type="entry name" value="GOLGI APPARATUS MEMBRANE PROTEIN TVP38-RELATED"/>
    <property type="match status" value="1"/>
</dbReference>
<evidence type="ECO:0000259" key="7">
    <source>
        <dbReference type="Pfam" id="PF09335"/>
    </source>
</evidence>
<dbReference type="Pfam" id="PF09335">
    <property type="entry name" value="VTT_dom"/>
    <property type="match status" value="1"/>
</dbReference>
<sequence length="242" mass="26761">MEKQQSIETASVKQSKLPLYISAAIIISVVLAYFFIPGVQSWLSEAWNVLTSDDNARIKEWVGNFGWFGPVVLVLTMIAQMFLLVIPTIALMVVSVLAYGPVWGSVIILVSVFSASSVGYFIGRYFGPVIVEKLIGHKNEKKISDFIDDYGFWAVIVTRLNPFLSNDAISFVAGILKMGYWKFIGATMVGIAPLTLFIAIIGKSTDALKSGLLYGSIISLILFGLYVYWDRKKRKSGKKSHA</sequence>
<evidence type="ECO:0000256" key="3">
    <source>
        <dbReference type="ARBA" id="ARBA00022692"/>
    </source>
</evidence>
<organism evidence="8 9">
    <name type="scientific">Salinimicrobium tongyeongense</name>
    <dbReference type="NCBI Taxonomy" id="2809707"/>
    <lineage>
        <taxon>Bacteria</taxon>
        <taxon>Pseudomonadati</taxon>
        <taxon>Bacteroidota</taxon>
        <taxon>Flavobacteriia</taxon>
        <taxon>Flavobacteriales</taxon>
        <taxon>Flavobacteriaceae</taxon>
        <taxon>Salinimicrobium</taxon>
    </lineage>
</organism>
<evidence type="ECO:0000256" key="4">
    <source>
        <dbReference type="ARBA" id="ARBA00022989"/>
    </source>
</evidence>
<keyword evidence="3 6" id="KW-0812">Transmembrane</keyword>
<reference evidence="8" key="1">
    <citation type="submission" date="2021-02" db="EMBL/GenBank/DDBJ databases">
        <title>Salinimicrobium sp. nov. isolated from seawater in Tongyeong, Republic of Korea.</title>
        <authorList>
            <person name="Lee S.-J."/>
        </authorList>
    </citation>
    <scope>NUCLEOTIDE SEQUENCE</scope>
    <source>
        <strain evidence="8">HN-2-9-2</strain>
    </source>
</reference>